<protein>
    <submittedName>
        <fullName evidence="1">Uncharacterized protein</fullName>
    </submittedName>
</protein>
<dbReference type="PANTHER" id="PTHR34427">
    <property type="entry name" value="DUF4283 DOMAIN PROTEIN"/>
    <property type="match status" value="1"/>
</dbReference>
<keyword evidence="2" id="KW-1185">Reference proteome</keyword>
<proteinExistence type="predicted"/>
<dbReference type="PANTHER" id="PTHR34427:SF10">
    <property type="entry name" value="DUF4283 DOMAIN-CONTAINING PROTEIN"/>
    <property type="match status" value="1"/>
</dbReference>
<comment type="caution">
    <text evidence="1">The sequence shown here is derived from an EMBL/GenBank/DDBJ whole genome shotgun (WGS) entry which is preliminary data.</text>
</comment>
<dbReference type="Proteomes" id="UP000824120">
    <property type="component" value="Chromosome 5"/>
</dbReference>
<reference evidence="1 2" key="1">
    <citation type="submission" date="2020-09" db="EMBL/GenBank/DDBJ databases">
        <title>De no assembly of potato wild relative species, Solanum commersonii.</title>
        <authorList>
            <person name="Cho K."/>
        </authorList>
    </citation>
    <scope>NUCLEOTIDE SEQUENCE [LARGE SCALE GENOMIC DNA]</scope>
    <source>
        <strain evidence="1">LZ3.2</strain>
        <tissue evidence="1">Leaf</tissue>
    </source>
</reference>
<gene>
    <name evidence="1" type="ORF">H5410_027048</name>
</gene>
<organism evidence="1 2">
    <name type="scientific">Solanum commersonii</name>
    <name type="common">Commerson's wild potato</name>
    <name type="synonym">Commerson's nightshade</name>
    <dbReference type="NCBI Taxonomy" id="4109"/>
    <lineage>
        <taxon>Eukaryota</taxon>
        <taxon>Viridiplantae</taxon>
        <taxon>Streptophyta</taxon>
        <taxon>Embryophyta</taxon>
        <taxon>Tracheophyta</taxon>
        <taxon>Spermatophyta</taxon>
        <taxon>Magnoliopsida</taxon>
        <taxon>eudicotyledons</taxon>
        <taxon>Gunneridae</taxon>
        <taxon>Pentapetalae</taxon>
        <taxon>asterids</taxon>
        <taxon>lamiids</taxon>
        <taxon>Solanales</taxon>
        <taxon>Solanaceae</taxon>
        <taxon>Solanoideae</taxon>
        <taxon>Solaneae</taxon>
        <taxon>Solanum</taxon>
    </lineage>
</organism>
<dbReference type="AlphaFoldDB" id="A0A9J5Z2C2"/>
<sequence length="121" mass="14083">MNRVTFLFEFQSRKEVEHVLIGKWKTRRSSKLAVVVPNSRVLLKGPQKIGERCGKWIEMEEETELKNHLRWAQIPQGETDSSRYPEMQDRETPHNLFRSILNSLTLHLLQKANSSVLSTAP</sequence>
<accession>A0A9J5Z2C2</accession>
<dbReference type="OrthoDB" id="1729074at2759"/>
<name>A0A9J5Z2C2_SOLCO</name>
<evidence type="ECO:0000313" key="1">
    <source>
        <dbReference type="EMBL" id="KAG5605556.1"/>
    </source>
</evidence>
<dbReference type="EMBL" id="JACXVP010000005">
    <property type="protein sequence ID" value="KAG5605556.1"/>
    <property type="molecule type" value="Genomic_DNA"/>
</dbReference>
<evidence type="ECO:0000313" key="2">
    <source>
        <dbReference type="Proteomes" id="UP000824120"/>
    </source>
</evidence>